<reference evidence="3 4" key="2">
    <citation type="submission" date="2018-03" db="EMBL/GenBank/DDBJ databases">
        <authorList>
            <person name="Keele B.F."/>
        </authorList>
    </citation>
    <scope>NUCLEOTIDE SEQUENCE [LARGE SCALE GENOMIC DNA]</scope>
    <source>
        <strain evidence="3 4">D13</strain>
    </source>
</reference>
<dbReference type="InterPro" id="IPR008964">
    <property type="entry name" value="Invasin/intimin_cell_adhesion"/>
</dbReference>
<name>A0A2P1PYM5_9GAMM</name>
<evidence type="ECO:0000313" key="3">
    <source>
        <dbReference type="EMBL" id="AVP99941.1"/>
    </source>
</evidence>
<dbReference type="KEGG" id="xba:C7S18_00175"/>
<dbReference type="EMBL" id="CP027860">
    <property type="protein sequence ID" value="AVP99941.1"/>
    <property type="molecule type" value="Genomic_DNA"/>
</dbReference>
<dbReference type="SUPFAM" id="SSF49373">
    <property type="entry name" value="Invasin/intimin cell-adhesion fragments"/>
    <property type="match status" value="1"/>
</dbReference>
<dbReference type="CDD" id="cd00146">
    <property type="entry name" value="PKD"/>
    <property type="match status" value="1"/>
</dbReference>
<dbReference type="InterPro" id="IPR035986">
    <property type="entry name" value="PKD_dom_sf"/>
</dbReference>
<evidence type="ECO:0000313" key="4">
    <source>
        <dbReference type="Proteomes" id="UP000241074"/>
    </source>
</evidence>
<evidence type="ECO:0000256" key="1">
    <source>
        <dbReference type="SAM" id="MobiDB-lite"/>
    </source>
</evidence>
<dbReference type="InterPro" id="IPR022409">
    <property type="entry name" value="PKD/Chitinase_dom"/>
</dbReference>
<dbReference type="InterPro" id="IPR008969">
    <property type="entry name" value="CarboxyPept-like_regulatory"/>
</dbReference>
<dbReference type="Proteomes" id="UP000241074">
    <property type="component" value="Chromosome"/>
</dbReference>
<gene>
    <name evidence="3" type="ORF">C7S18_00175</name>
</gene>
<reference evidence="3 4" key="1">
    <citation type="submission" date="2018-03" db="EMBL/GenBank/DDBJ databases">
        <title>Ahniella affigens gen. nov., sp. nov., a gammaproteobacterium isolated from sandy soil near a stream.</title>
        <authorList>
            <person name="Ko Y."/>
            <person name="Kim J.-H."/>
        </authorList>
    </citation>
    <scope>NUCLEOTIDE SEQUENCE [LARGE SCALE GENOMIC DNA]</scope>
    <source>
        <strain evidence="3 4">D13</strain>
    </source>
</reference>
<dbReference type="Gene3D" id="2.60.40.10">
    <property type="entry name" value="Immunoglobulins"/>
    <property type="match status" value="2"/>
</dbReference>
<dbReference type="InterPro" id="IPR000601">
    <property type="entry name" value="PKD_dom"/>
</dbReference>
<dbReference type="InterPro" id="IPR013783">
    <property type="entry name" value="Ig-like_fold"/>
</dbReference>
<sequence>MTLGAGVDATVSNLGFLGTNVPLAIGRNVVRVRAQDAVGNVREQSIDVIRTAVGANRIVAVSGDGQSGAARSELPRSFDVQALDAEGAPIAGHPIQVDVLRGSGAIRSSAQADRPDGVTPARNLTLVTNEDGLARVWLTLGHDTRPASDAVRFRGDAMAEDVVFTATALTGPAVSLGLYGTAGTQFVATNSTPVEALMAQAIDAHGNPVSEALVTFRVGQGDAKFDARSAPQGILRDNGQAIDIRTDRLGVATVRPSTGMTAGAIRIDATLADLPTASATFQLASLARKSGPTSLGGVVMDHDGTPIAGVRLSIDRTPLSLLTGADGTFQFPEQVPPGKIDLFVDGRLVQFLRDGIAHEYPALHFEMPIVQGQQNQLPHPIYLPAVSIGRATVVGGNQDVDVTMPGFEGFSMRVRANSVTFPDGTRQGPIVVNAVNADRLPMVPLGTAGQFAGIGWTIQPTNTRFDPPIEVRIPNTEGLAPGRTLPIFQWDHDLAVFVPMGHGTVNEDGTQIVSDPGSGISKAGWGGGGPPPPPPNDGDNQCPVRCPSGIDGRATAAAITISANGNTTDQFLPQPAAGGTTSVAFTSSVTGTCPTQTITWTMGDGTTLTGASVTHNYSGPGDFNVNATLTCGACCAGASDTIRVAVIEVKYARSTACDGFDGKPSPPWLLVATGRTNTADATIDPSTAATDVDFKSLNTGFATVSPATASASPQVVTVTGVAKGDTEIESKNGTSSTFGSFKVAVKDRITKRVTIHAITEENDDVQTIPVGRGIPNQLCLRGGTNLTVDGTVTGDDVLVPGVPGPPPTAATVHTGPDGICNSTGSGDDVQVLPVGNGQPSGSCVGVGANGFRDTVVLALLGDDVASGSSTGVDSGPNGKCETAANTTNLVPTQVPNAATLQNHLNNDYWGKQTNVHFTVSARSQNVNFDLDRNGKLADPYLVSATWVEVDALRAAAQDTSADYNVYFVRNYEYPVALAERPRGESWIGDSKTASVYVITSHELGHLLGNLPDTLTDNRDLMNKWIDGLSGCRIPQTEWNQANP</sequence>
<evidence type="ECO:0000259" key="2">
    <source>
        <dbReference type="PROSITE" id="PS50093"/>
    </source>
</evidence>
<feature type="region of interest" description="Disordered" evidence="1">
    <location>
        <begin position="513"/>
        <end position="541"/>
    </location>
</feature>
<proteinExistence type="predicted"/>
<dbReference type="SUPFAM" id="SSF49299">
    <property type="entry name" value="PKD domain"/>
    <property type="match status" value="1"/>
</dbReference>
<organism evidence="3 4">
    <name type="scientific">Ahniella affigens</name>
    <dbReference type="NCBI Taxonomy" id="2021234"/>
    <lineage>
        <taxon>Bacteria</taxon>
        <taxon>Pseudomonadati</taxon>
        <taxon>Pseudomonadota</taxon>
        <taxon>Gammaproteobacteria</taxon>
        <taxon>Lysobacterales</taxon>
        <taxon>Rhodanobacteraceae</taxon>
        <taxon>Ahniella</taxon>
    </lineage>
</organism>
<accession>A0A2P1PYM5</accession>
<dbReference type="Pfam" id="PF18911">
    <property type="entry name" value="PKD_4"/>
    <property type="match status" value="1"/>
</dbReference>
<dbReference type="SMART" id="SM00089">
    <property type="entry name" value="PKD"/>
    <property type="match status" value="1"/>
</dbReference>
<keyword evidence="4" id="KW-1185">Reference proteome</keyword>
<dbReference type="PROSITE" id="PS50093">
    <property type="entry name" value="PKD"/>
    <property type="match status" value="1"/>
</dbReference>
<protein>
    <recommendedName>
        <fullName evidence="2">PKD domain-containing protein</fullName>
    </recommendedName>
</protein>
<dbReference type="SUPFAM" id="SSF49464">
    <property type="entry name" value="Carboxypeptidase regulatory domain-like"/>
    <property type="match status" value="1"/>
</dbReference>
<dbReference type="AlphaFoldDB" id="A0A2P1PYM5"/>
<feature type="domain" description="PKD" evidence="2">
    <location>
        <begin position="582"/>
        <end position="646"/>
    </location>
</feature>